<keyword evidence="3" id="KW-1185">Reference proteome</keyword>
<evidence type="ECO:0000313" key="2">
    <source>
        <dbReference type="EMBL" id="MPC62350.1"/>
    </source>
</evidence>
<reference evidence="2 3" key="1">
    <citation type="submission" date="2019-05" db="EMBL/GenBank/DDBJ databases">
        <title>Another draft genome of Portunus trituberculatus and its Hox gene families provides insights of decapod evolution.</title>
        <authorList>
            <person name="Jeong J.-H."/>
            <person name="Song I."/>
            <person name="Kim S."/>
            <person name="Choi T."/>
            <person name="Kim D."/>
            <person name="Ryu S."/>
            <person name="Kim W."/>
        </authorList>
    </citation>
    <scope>NUCLEOTIDE SEQUENCE [LARGE SCALE GENOMIC DNA]</scope>
    <source>
        <tissue evidence="2">Muscle</tissue>
    </source>
</reference>
<accession>A0A5B7GQL8</accession>
<sequence>MSCRRSPTASWVLGGVFATRLPRAAPASPASTASGMESGTQVKKCLYLLTGAREARVFEASGEVRQGGREGGRGGVKPE</sequence>
<dbReference type="AlphaFoldDB" id="A0A5B7GQL8"/>
<gene>
    <name evidence="2" type="ORF">E2C01_056434</name>
</gene>
<dbReference type="EMBL" id="VSRR010019569">
    <property type="protein sequence ID" value="MPC62350.1"/>
    <property type="molecule type" value="Genomic_DNA"/>
</dbReference>
<protein>
    <submittedName>
        <fullName evidence="2">Uncharacterized protein</fullName>
    </submittedName>
</protein>
<organism evidence="2 3">
    <name type="scientific">Portunus trituberculatus</name>
    <name type="common">Swimming crab</name>
    <name type="synonym">Neptunus trituberculatus</name>
    <dbReference type="NCBI Taxonomy" id="210409"/>
    <lineage>
        <taxon>Eukaryota</taxon>
        <taxon>Metazoa</taxon>
        <taxon>Ecdysozoa</taxon>
        <taxon>Arthropoda</taxon>
        <taxon>Crustacea</taxon>
        <taxon>Multicrustacea</taxon>
        <taxon>Malacostraca</taxon>
        <taxon>Eumalacostraca</taxon>
        <taxon>Eucarida</taxon>
        <taxon>Decapoda</taxon>
        <taxon>Pleocyemata</taxon>
        <taxon>Brachyura</taxon>
        <taxon>Eubrachyura</taxon>
        <taxon>Portunoidea</taxon>
        <taxon>Portunidae</taxon>
        <taxon>Portuninae</taxon>
        <taxon>Portunus</taxon>
    </lineage>
</organism>
<feature type="compositionally biased region" description="Basic and acidic residues" evidence="1">
    <location>
        <begin position="66"/>
        <end position="79"/>
    </location>
</feature>
<proteinExistence type="predicted"/>
<comment type="caution">
    <text evidence="2">The sequence shown here is derived from an EMBL/GenBank/DDBJ whole genome shotgun (WGS) entry which is preliminary data.</text>
</comment>
<evidence type="ECO:0000313" key="3">
    <source>
        <dbReference type="Proteomes" id="UP000324222"/>
    </source>
</evidence>
<feature type="region of interest" description="Disordered" evidence="1">
    <location>
        <begin position="60"/>
        <end position="79"/>
    </location>
</feature>
<evidence type="ECO:0000256" key="1">
    <source>
        <dbReference type="SAM" id="MobiDB-lite"/>
    </source>
</evidence>
<name>A0A5B7GQL8_PORTR</name>
<dbReference type="Proteomes" id="UP000324222">
    <property type="component" value="Unassembled WGS sequence"/>
</dbReference>